<protein>
    <recommendedName>
        <fullName evidence="4">DUF1573 domain-containing protein</fullName>
    </recommendedName>
</protein>
<keyword evidence="1" id="KW-0472">Membrane</keyword>
<evidence type="ECO:0000313" key="3">
    <source>
        <dbReference type="Proteomes" id="UP000178017"/>
    </source>
</evidence>
<keyword evidence="1" id="KW-1133">Transmembrane helix</keyword>
<dbReference type="Proteomes" id="UP000178017">
    <property type="component" value="Unassembled WGS sequence"/>
</dbReference>
<dbReference type="AlphaFoldDB" id="A0A1F5MIG8"/>
<feature type="transmembrane region" description="Helical" evidence="1">
    <location>
        <begin position="6"/>
        <end position="25"/>
    </location>
</feature>
<reference evidence="2 3" key="1">
    <citation type="journal article" date="2016" name="Nat. Commun.">
        <title>Thousands of microbial genomes shed light on interconnected biogeochemical processes in an aquifer system.</title>
        <authorList>
            <person name="Anantharaman K."/>
            <person name="Brown C.T."/>
            <person name="Hug L.A."/>
            <person name="Sharon I."/>
            <person name="Castelle C.J."/>
            <person name="Probst A.J."/>
            <person name="Thomas B.C."/>
            <person name="Singh A."/>
            <person name="Wilkins M.J."/>
            <person name="Karaoz U."/>
            <person name="Brodie E.L."/>
            <person name="Williams K.H."/>
            <person name="Hubbard S.S."/>
            <person name="Banfield J.F."/>
        </authorList>
    </citation>
    <scope>NUCLEOTIDE SEQUENCE [LARGE SCALE GENOMIC DNA]</scope>
</reference>
<keyword evidence="1" id="KW-0812">Transmembrane</keyword>
<dbReference type="PANTHER" id="PTHR37833:SF1">
    <property type="entry name" value="SIGNAL PEPTIDE PROTEIN"/>
    <property type="match status" value="1"/>
</dbReference>
<gene>
    <name evidence="2" type="ORF">A3B49_01410</name>
</gene>
<dbReference type="PANTHER" id="PTHR37833">
    <property type="entry name" value="LIPOPROTEIN-RELATED"/>
    <property type="match status" value="1"/>
</dbReference>
<evidence type="ECO:0000256" key="1">
    <source>
        <dbReference type="SAM" id="Phobius"/>
    </source>
</evidence>
<dbReference type="Pfam" id="PF07610">
    <property type="entry name" value="DUF1573"/>
    <property type="match status" value="1"/>
</dbReference>
<dbReference type="InterPro" id="IPR011467">
    <property type="entry name" value="DUF1573"/>
</dbReference>
<accession>A0A1F5MIG8</accession>
<dbReference type="InterPro" id="IPR013783">
    <property type="entry name" value="Ig-like_fold"/>
</dbReference>
<proteinExistence type="predicted"/>
<name>A0A1F5MIG8_9BACT</name>
<comment type="caution">
    <text evidence="2">The sequence shown here is derived from an EMBL/GenBank/DDBJ whole genome shotgun (WGS) entry which is preliminary data.</text>
</comment>
<evidence type="ECO:0008006" key="4">
    <source>
        <dbReference type="Google" id="ProtNLM"/>
    </source>
</evidence>
<organism evidence="2 3">
    <name type="scientific">Candidatus Daviesbacteria bacterium RIFCSPLOWO2_01_FULL_40_24</name>
    <dbReference type="NCBI Taxonomy" id="1797787"/>
    <lineage>
        <taxon>Bacteria</taxon>
        <taxon>Candidatus Daviesiibacteriota</taxon>
    </lineage>
</organism>
<dbReference type="Gene3D" id="2.60.40.10">
    <property type="entry name" value="Immunoglobulins"/>
    <property type="match status" value="1"/>
</dbReference>
<evidence type="ECO:0000313" key="2">
    <source>
        <dbReference type="EMBL" id="OGE65171.1"/>
    </source>
</evidence>
<dbReference type="EMBL" id="MFDO01000023">
    <property type="protein sequence ID" value="OGE65171.1"/>
    <property type="molecule type" value="Genomic_DNA"/>
</dbReference>
<sequence>MNEKKLLIIIGILTVVILFAGIYFLSTTTSTSQISTSDNVKAYVTDPTSYDWGIIPMDKGDVAKTFTIKNNGSDTLKLYNVKTSCHCTKAYVAINGIESPKFGMDSLSSWTGEVAPGQEAKLTAVFDPAFHGPQGVGPINRFVLIETNDKANQKLTFTLTGTVVKQ</sequence>